<dbReference type="Proteomes" id="UP000659654">
    <property type="component" value="Unassembled WGS sequence"/>
</dbReference>
<dbReference type="OrthoDB" id="5850916at2759"/>
<organism evidence="1 2">
    <name type="scientific">Bursaphelenchus xylophilus</name>
    <name type="common">Pinewood nematode worm</name>
    <name type="synonym">Aphelenchoides xylophilus</name>
    <dbReference type="NCBI Taxonomy" id="6326"/>
    <lineage>
        <taxon>Eukaryota</taxon>
        <taxon>Metazoa</taxon>
        <taxon>Ecdysozoa</taxon>
        <taxon>Nematoda</taxon>
        <taxon>Chromadorea</taxon>
        <taxon>Rhabditida</taxon>
        <taxon>Tylenchina</taxon>
        <taxon>Tylenchomorpha</taxon>
        <taxon>Aphelenchoidea</taxon>
        <taxon>Aphelenchoididae</taxon>
        <taxon>Bursaphelenchus</taxon>
    </lineage>
</organism>
<dbReference type="EMBL" id="CAJFDI010000005">
    <property type="protein sequence ID" value="CAD5232490.1"/>
    <property type="molecule type" value="Genomic_DNA"/>
</dbReference>
<accession>A0A7I8XMU2</accession>
<dbReference type="Proteomes" id="UP000582659">
    <property type="component" value="Unassembled WGS sequence"/>
</dbReference>
<protein>
    <submittedName>
        <fullName evidence="1">(pine wood nematode) hypothetical protein</fullName>
    </submittedName>
</protein>
<proteinExistence type="predicted"/>
<sequence>MLLSTKRLNNKLSLLVGCFPLISQQQTVTSSMLTQLLIYSRRAAVEKSWKSRLFDEPSTSQLVDFYPPPTVFDVATPALITFLNASQLTLLTCSTDKDLDFYSIKNKVFSFLFNLFFKVQPLTERIGYDQNRFYPQAIDVPAVTHEQKLRALGYQTDLFYPVFIIPKKVKDVLAELSNRFPGTDHEILAIELACFMDIFGKLSPSKDVKAEVKKVIPILELPEDLSGQVSELSPEEILNAFPAAQKLFRTTQGNRVLKEFVGKLLNVKPGNYVD</sequence>
<reference evidence="1" key="1">
    <citation type="submission" date="2020-09" db="EMBL/GenBank/DDBJ databases">
        <authorList>
            <person name="Kikuchi T."/>
        </authorList>
    </citation>
    <scope>NUCLEOTIDE SEQUENCE</scope>
    <source>
        <strain evidence="1">Ka4C1</strain>
    </source>
</reference>
<comment type="caution">
    <text evidence="1">The sequence shown here is derived from an EMBL/GenBank/DDBJ whole genome shotgun (WGS) entry which is preliminary data.</text>
</comment>
<gene>
    <name evidence="1" type="ORF">BXYJ_LOCUS12581</name>
</gene>
<keyword evidence="2" id="KW-1185">Reference proteome</keyword>
<dbReference type="AlphaFoldDB" id="A0A7I8XMU2"/>
<evidence type="ECO:0000313" key="1">
    <source>
        <dbReference type="EMBL" id="CAD5232490.1"/>
    </source>
</evidence>
<dbReference type="EMBL" id="CAJFCV020000005">
    <property type="protein sequence ID" value="CAG9125051.1"/>
    <property type="molecule type" value="Genomic_DNA"/>
</dbReference>
<dbReference type="SMR" id="A0A7I8XMU2"/>
<evidence type="ECO:0000313" key="2">
    <source>
        <dbReference type="Proteomes" id="UP000659654"/>
    </source>
</evidence>
<name>A0A7I8XMU2_BURXY</name>